<feature type="compositionally biased region" description="Acidic residues" evidence="1">
    <location>
        <begin position="126"/>
        <end position="136"/>
    </location>
</feature>
<evidence type="ECO:0000259" key="3">
    <source>
        <dbReference type="SMART" id="SM00909"/>
    </source>
</evidence>
<evidence type="ECO:0000256" key="1">
    <source>
        <dbReference type="SAM" id="MobiDB-lite"/>
    </source>
</evidence>
<feature type="domain" description="GerMN" evidence="3">
    <location>
        <begin position="169"/>
        <end position="255"/>
    </location>
</feature>
<comment type="caution">
    <text evidence="4">The sequence shown here is derived from an EMBL/GenBank/DDBJ whole genome shotgun (WGS) entry which is preliminary data.</text>
</comment>
<evidence type="ECO:0000313" key="4">
    <source>
        <dbReference type="EMBL" id="PTL38594.1"/>
    </source>
</evidence>
<keyword evidence="5" id="KW-1185">Reference proteome</keyword>
<organism evidence="4 5">
    <name type="scientific">Alkalicoccus saliphilus</name>
    <dbReference type="NCBI Taxonomy" id="200989"/>
    <lineage>
        <taxon>Bacteria</taxon>
        <taxon>Bacillati</taxon>
        <taxon>Bacillota</taxon>
        <taxon>Bacilli</taxon>
        <taxon>Bacillales</taxon>
        <taxon>Bacillaceae</taxon>
        <taxon>Alkalicoccus</taxon>
    </lineage>
</organism>
<dbReference type="EMBL" id="PZJJ01000016">
    <property type="protein sequence ID" value="PTL38594.1"/>
    <property type="molecule type" value="Genomic_DNA"/>
</dbReference>
<protein>
    <recommendedName>
        <fullName evidence="3">GerMN domain-containing protein</fullName>
    </recommendedName>
</protein>
<dbReference type="InterPro" id="IPR019606">
    <property type="entry name" value="GerMN"/>
</dbReference>
<name>A0A2T4U5D4_9BACI</name>
<dbReference type="Proteomes" id="UP000240509">
    <property type="component" value="Unassembled WGS sequence"/>
</dbReference>
<feature type="region of interest" description="Disordered" evidence="1">
    <location>
        <begin position="16"/>
        <end position="136"/>
    </location>
</feature>
<evidence type="ECO:0000256" key="2">
    <source>
        <dbReference type="SAM" id="SignalP"/>
    </source>
</evidence>
<reference evidence="4 5" key="1">
    <citation type="submission" date="2018-03" db="EMBL/GenBank/DDBJ databases">
        <title>Alkalicoccus saliphilus sp. nov., isolated from a mineral pool.</title>
        <authorList>
            <person name="Zhao B."/>
        </authorList>
    </citation>
    <scope>NUCLEOTIDE SEQUENCE [LARGE SCALE GENOMIC DNA]</scope>
    <source>
        <strain evidence="4 5">6AG</strain>
    </source>
</reference>
<dbReference type="PROSITE" id="PS51257">
    <property type="entry name" value="PROKAR_LIPOPROTEIN"/>
    <property type="match status" value="1"/>
</dbReference>
<proteinExistence type="predicted"/>
<dbReference type="RefSeq" id="WP_107585159.1">
    <property type="nucleotide sequence ID" value="NZ_PZJJ01000016.1"/>
</dbReference>
<feature type="compositionally biased region" description="Low complexity" evidence="1">
    <location>
        <begin position="97"/>
        <end position="108"/>
    </location>
</feature>
<dbReference type="AlphaFoldDB" id="A0A2T4U5D4"/>
<evidence type="ECO:0000313" key="5">
    <source>
        <dbReference type="Proteomes" id="UP000240509"/>
    </source>
</evidence>
<keyword evidence="2" id="KW-0732">Signal</keyword>
<feature type="signal peptide" evidence="2">
    <location>
        <begin position="1"/>
        <end position="19"/>
    </location>
</feature>
<sequence>MKKMSFVLISALTIGGLTACGQGGESPVDENTDKNTGGADEVEENLNEINEENNSGGSIGENNNNENSENENDTNTNNQEDNGNNMSDENNEHNDSNDNSNENSSNTDENYEEENEEVNNASNEENASEEEADEEASMVDPLYLYFSDDQLLETLRVEAEPVTMDESGAEEAMDLWAAGPDDEELYGVFPAEAEVQYVELDGDTANVSLSPEVQNANLGSSGEGLMTEQIAMMMEQFGAAQTMILIDGDETEEFLGHMSLTEPVEADSPEDYDTH</sequence>
<feature type="compositionally biased region" description="Acidic residues" evidence="1">
    <location>
        <begin position="40"/>
        <end position="51"/>
    </location>
</feature>
<gene>
    <name evidence="4" type="ORF">C6Y45_10430</name>
</gene>
<feature type="compositionally biased region" description="Low complexity" evidence="1">
    <location>
        <begin position="52"/>
        <end position="88"/>
    </location>
</feature>
<dbReference type="Pfam" id="PF10646">
    <property type="entry name" value="Germane"/>
    <property type="match status" value="1"/>
</dbReference>
<dbReference type="SMART" id="SM00909">
    <property type="entry name" value="Germane"/>
    <property type="match status" value="1"/>
</dbReference>
<feature type="chain" id="PRO_5039032833" description="GerMN domain-containing protein" evidence="2">
    <location>
        <begin position="20"/>
        <end position="275"/>
    </location>
</feature>
<dbReference type="OrthoDB" id="1954033at2"/>
<accession>A0A2T4U5D4</accession>